<name>A0A653E638_9PSED</name>
<protein>
    <submittedName>
        <fullName evidence="1">Uncharacterized protein</fullName>
    </submittedName>
</protein>
<organism evidence="1">
    <name type="scientific">Pseudomonas marincola</name>
    <dbReference type="NCBI Taxonomy" id="437900"/>
    <lineage>
        <taxon>Bacteria</taxon>
        <taxon>Pseudomonadati</taxon>
        <taxon>Pseudomonadota</taxon>
        <taxon>Gammaproteobacteria</taxon>
        <taxon>Pseudomonadales</taxon>
        <taxon>Pseudomonadaceae</taxon>
        <taxon>Pseudomonas</taxon>
    </lineage>
</organism>
<proteinExistence type="predicted"/>
<sequence length="105" mass="11951">MNHAISTVSSSEAEYYRAIDADESARRAHDQMQDRLRDNLTWRQLEEVMGNASPSQRKAFWTEVLSLIDVEPRFMCKKNVSLLAEPLQDALAIDLDAKATEALKQ</sequence>
<dbReference type="EMBL" id="LR215729">
    <property type="protein sequence ID" value="VEV98194.1"/>
    <property type="molecule type" value="Genomic_DNA"/>
</dbReference>
<dbReference type="RefSeq" id="WP_150548765.1">
    <property type="nucleotide sequence ID" value="NZ_LR215729.2"/>
</dbReference>
<evidence type="ECO:0000313" key="1">
    <source>
        <dbReference type="EMBL" id="VEV98194.1"/>
    </source>
</evidence>
<dbReference type="AlphaFoldDB" id="A0A653E638"/>
<accession>A0A653E638</accession>
<reference evidence="1" key="1">
    <citation type="submission" date="2019-02" db="EMBL/GenBank/DDBJ databases">
        <authorList>
            <consortium name="Genoscope - CEA"/>
            <person name="William W."/>
        </authorList>
    </citation>
    <scope>NUCLEOTIDE SEQUENCE [LARGE SCALE GENOMIC DNA]</scope>
    <source>
        <strain evidence="1">YSy11</strain>
    </source>
</reference>
<gene>
    <name evidence="1" type="ORF">PMYSY11_3150</name>
</gene>